<gene>
    <name evidence="2" type="ORF">FOY91_07570</name>
</gene>
<reference evidence="2 3" key="1">
    <citation type="submission" date="2019-07" db="EMBL/GenBank/DDBJ databases">
        <title>Sphingomonas solaris sp. nov., isolated from a solar panel from Boston, Massachusetts.</title>
        <authorList>
            <person name="Tanner K."/>
            <person name="Pascual J."/>
            <person name="Mancuso C."/>
            <person name="Pereto J."/>
            <person name="Khalil A."/>
            <person name="Vilanova C."/>
        </authorList>
    </citation>
    <scope>NUCLEOTIDE SEQUENCE [LARGE SCALE GENOMIC DNA]</scope>
    <source>
        <strain evidence="2 3">R4DWN</strain>
    </source>
</reference>
<protein>
    <submittedName>
        <fullName evidence="2">Uncharacterized protein</fullName>
    </submittedName>
</protein>
<feature type="region of interest" description="Disordered" evidence="1">
    <location>
        <begin position="76"/>
        <end position="102"/>
    </location>
</feature>
<accession>A0A558R7K1</accession>
<feature type="compositionally biased region" description="Basic and acidic residues" evidence="1">
    <location>
        <begin position="86"/>
        <end position="102"/>
    </location>
</feature>
<dbReference type="AlphaFoldDB" id="A0A558R7K1"/>
<dbReference type="EMBL" id="VNIM01000022">
    <property type="protein sequence ID" value="TVV75298.1"/>
    <property type="molecule type" value="Genomic_DNA"/>
</dbReference>
<evidence type="ECO:0000256" key="1">
    <source>
        <dbReference type="SAM" id="MobiDB-lite"/>
    </source>
</evidence>
<organism evidence="2 3">
    <name type="scientific">Alterirhizorhabdus solaris</name>
    <dbReference type="NCBI Taxonomy" id="2529389"/>
    <lineage>
        <taxon>Bacteria</taxon>
        <taxon>Pseudomonadati</taxon>
        <taxon>Pseudomonadota</taxon>
        <taxon>Alphaproteobacteria</taxon>
        <taxon>Sphingomonadales</taxon>
        <taxon>Rhizorhabdaceae</taxon>
        <taxon>Alterirhizorhabdus</taxon>
    </lineage>
</organism>
<proteinExistence type="predicted"/>
<keyword evidence="3" id="KW-1185">Reference proteome</keyword>
<dbReference type="Proteomes" id="UP000318681">
    <property type="component" value="Unassembled WGS sequence"/>
</dbReference>
<evidence type="ECO:0000313" key="2">
    <source>
        <dbReference type="EMBL" id="TVV75298.1"/>
    </source>
</evidence>
<sequence length="102" mass="11526">MIYDFMGTYEPRPEGTAFALGFREDPELLGRMLRQCYLDWMTAGDQARAFHVTKRLYEQLTGSIDQDRVGFATMTPYKPGGPAGRKVTDQEAADRASWDIIG</sequence>
<name>A0A558R7K1_9SPHN</name>
<dbReference type="RefSeq" id="WP_145149717.1">
    <property type="nucleotide sequence ID" value="NZ_VNIM01000022.1"/>
</dbReference>
<comment type="caution">
    <text evidence="2">The sequence shown here is derived from an EMBL/GenBank/DDBJ whole genome shotgun (WGS) entry which is preliminary data.</text>
</comment>
<evidence type="ECO:0000313" key="3">
    <source>
        <dbReference type="Proteomes" id="UP000318681"/>
    </source>
</evidence>